<keyword evidence="2" id="KW-1185">Reference proteome</keyword>
<evidence type="ECO:0000313" key="1">
    <source>
        <dbReference type="EMBL" id="MEJ5095448.1"/>
    </source>
</evidence>
<protein>
    <submittedName>
        <fullName evidence="1">DCL family protein</fullName>
    </submittedName>
</protein>
<accession>A0ABU8Q7J4</accession>
<dbReference type="Pfam" id="PF11523">
    <property type="entry name" value="DUF3223"/>
    <property type="match status" value="1"/>
</dbReference>
<dbReference type="Gene3D" id="3.10.450.40">
    <property type="match status" value="1"/>
</dbReference>
<comment type="caution">
    <text evidence="1">The sequence shown here is derived from an EMBL/GenBank/DDBJ whole genome shotgun (WGS) entry which is preliminary data.</text>
</comment>
<organism evidence="1 2">
    <name type="scientific">Sphingomonas molluscorum</name>
    <dbReference type="NCBI Taxonomy" id="418184"/>
    <lineage>
        <taxon>Bacteria</taxon>
        <taxon>Pseudomonadati</taxon>
        <taxon>Pseudomonadota</taxon>
        <taxon>Alphaproteobacteria</taxon>
        <taxon>Sphingomonadales</taxon>
        <taxon>Sphingomonadaceae</taxon>
        <taxon>Sphingomonas</taxon>
    </lineage>
</organism>
<reference evidence="1 2" key="1">
    <citation type="submission" date="2023-12" db="EMBL/GenBank/DDBJ databases">
        <title>Gut-associated functions are favored during microbiome assembly across C. elegans life.</title>
        <authorList>
            <person name="Zimmermann J."/>
        </authorList>
    </citation>
    <scope>NUCLEOTIDE SEQUENCE [LARGE SCALE GENOMIC DNA]</scope>
    <source>
        <strain evidence="1 2">JUb134</strain>
    </source>
</reference>
<name>A0ABU8Q7J4_9SPHN</name>
<gene>
    <name evidence="1" type="ORF">WH159_12975</name>
</gene>
<dbReference type="RefSeq" id="WP_132884578.1">
    <property type="nucleotide sequence ID" value="NZ_JBBGZA010000001.1"/>
</dbReference>
<dbReference type="EMBL" id="JBBGZA010000001">
    <property type="protein sequence ID" value="MEJ5095448.1"/>
    <property type="molecule type" value="Genomic_DNA"/>
</dbReference>
<sequence>MGKKKPVSYGDLHFNTQTEARAFLNAMLGKYDIGDRVSAADAVILSSALALHPDAVQRIGPGIKDFSVRSADFGTKCFWVNRIDGTTQKFSHKACV</sequence>
<proteinExistence type="predicted"/>
<dbReference type="PANTHER" id="PTHR33415">
    <property type="entry name" value="PROTEIN EMBRYO DEFECTIVE 514"/>
    <property type="match status" value="1"/>
</dbReference>
<dbReference type="PANTHER" id="PTHR33415:SF12">
    <property type="entry name" value="PROTEIN EMBRYO DEFECTIVE 514"/>
    <property type="match status" value="1"/>
</dbReference>
<evidence type="ECO:0000313" key="2">
    <source>
        <dbReference type="Proteomes" id="UP001380365"/>
    </source>
</evidence>
<dbReference type="InterPro" id="IPR044673">
    <property type="entry name" value="DCL-like"/>
</dbReference>
<dbReference type="Proteomes" id="UP001380365">
    <property type="component" value="Unassembled WGS sequence"/>
</dbReference>